<sequence>MVKLKDIAWLGGLLEGEGCFGFSEKKYPNISVGMTAEDTITKVADMWDVRIHKSRNCWKTQINGAYAISWMMTLYPFLGRCRKDTITEIIKFWRNFSHIRAHNGLQRTYIMATCHPDRVSVGFGLCSSCYMKEYRKRKRLLKVI</sequence>
<comment type="caution">
    <text evidence="1">The sequence shown here is derived from an EMBL/GenBank/DDBJ whole genome shotgun (WGS) entry which is preliminary data.</text>
</comment>
<evidence type="ECO:0008006" key="2">
    <source>
        <dbReference type="Google" id="ProtNLM"/>
    </source>
</evidence>
<dbReference type="SUPFAM" id="SSF55608">
    <property type="entry name" value="Homing endonucleases"/>
    <property type="match status" value="1"/>
</dbReference>
<dbReference type="InterPro" id="IPR027434">
    <property type="entry name" value="Homing_endonucl"/>
</dbReference>
<dbReference type="EMBL" id="LAZR01007282">
    <property type="protein sequence ID" value="KKM86268.1"/>
    <property type="molecule type" value="Genomic_DNA"/>
</dbReference>
<dbReference type="Gene3D" id="3.10.28.10">
    <property type="entry name" value="Homing endonucleases"/>
    <property type="match status" value="1"/>
</dbReference>
<gene>
    <name evidence="1" type="ORF">LCGC14_1280670</name>
</gene>
<evidence type="ECO:0000313" key="1">
    <source>
        <dbReference type="EMBL" id="KKM86268.1"/>
    </source>
</evidence>
<reference evidence="1" key="1">
    <citation type="journal article" date="2015" name="Nature">
        <title>Complex archaea that bridge the gap between prokaryotes and eukaryotes.</title>
        <authorList>
            <person name="Spang A."/>
            <person name="Saw J.H."/>
            <person name="Jorgensen S.L."/>
            <person name="Zaremba-Niedzwiedzka K."/>
            <person name="Martijn J."/>
            <person name="Lind A.E."/>
            <person name="van Eijk R."/>
            <person name="Schleper C."/>
            <person name="Guy L."/>
            <person name="Ettema T.J."/>
        </authorList>
    </citation>
    <scope>NUCLEOTIDE SEQUENCE</scope>
</reference>
<dbReference type="AlphaFoldDB" id="A0A0F9KX05"/>
<proteinExistence type="predicted"/>
<organism evidence="1">
    <name type="scientific">marine sediment metagenome</name>
    <dbReference type="NCBI Taxonomy" id="412755"/>
    <lineage>
        <taxon>unclassified sequences</taxon>
        <taxon>metagenomes</taxon>
        <taxon>ecological metagenomes</taxon>
    </lineage>
</organism>
<name>A0A0F9KX05_9ZZZZ</name>
<accession>A0A0F9KX05</accession>
<protein>
    <recommendedName>
        <fullName evidence="2">Homing endonuclease LAGLIDADG domain-containing protein</fullName>
    </recommendedName>
</protein>